<dbReference type="EMBL" id="JBHUDG010000005">
    <property type="protein sequence ID" value="MFD1629496.1"/>
    <property type="molecule type" value="Genomic_DNA"/>
</dbReference>
<evidence type="ECO:0000259" key="3">
    <source>
        <dbReference type="Pfam" id="PF12081"/>
    </source>
</evidence>
<dbReference type="InterPro" id="IPR019859">
    <property type="entry name" value="Motility-assoc_prot_GldM"/>
</dbReference>
<keyword evidence="7" id="KW-1185">Reference proteome</keyword>
<protein>
    <submittedName>
        <fullName evidence="6">Gliding motility protein GldM</fullName>
    </submittedName>
</protein>
<evidence type="ECO:0000259" key="2">
    <source>
        <dbReference type="Pfam" id="PF12080"/>
    </source>
</evidence>
<reference evidence="7" key="1">
    <citation type="journal article" date="2019" name="Int. J. Syst. Evol. Microbiol.">
        <title>The Global Catalogue of Microorganisms (GCM) 10K type strain sequencing project: providing services to taxonomists for standard genome sequencing and annotation.</title>
        <authorList>
            <consortium name="The Broad Institute Genomics Platform"/>
            <consortium name="The Broad Institute Genome Sequencing Center for Infectious Disease"/>
            <person name="Wu L."/>
            <person name="Ma J."/>
        </authorList>
    </citation>
    <scope>NUCLEOTIDE SEQUENCE [LARGE SCALE GENOMIC DNA]</scope>
    <source>
        <strain evidence="7">CCUG 53762</strain>
    </source>
</reference>
<name>A0ABW4ID14_9SPHI</name>
<sequence>MAGGKETPRQKMIGIMYLVLMAMLALNVSDTILNAFSTLNNSLVTSTEYVSQSLDQAVNAFEQTKLKENPERAKPILDKVNQAKAITGDLFDYVEKLKKTLETEGGGRDPETGELKKRDDLDVSPRIMINQKKGAELKKKINDTREKLLALVDPKDRESVAFSLEAVDPKKPATDGTKKNWEESNFGDGTPLTATITILSKVQTDVKNAENVVVRKFLSKMDEALVTLDAFAAVAVAPSSYVIQGQPYTAEVFLTAYDSKQNPDITVNGSKLSTRDGRGVYTINTNSEGEFKWKGTIRVQQTDGTIKTYETPEQSYTVARPSAVVSPDKMNVFYIGPDNPVSVSAPGIPKEKLKVSMTGGTLSGSNGKYVAKVTGGTEAVVTVSAELAPGKPQVLGTTKFRIKDVPPPIATFGGKASGSVSASTAKSIGKLEAELKNFDFDFKYKISRYTVYVQKPRQDAVILQSNEENFAGQVKQVVSSLAPGDIIYFLDISAIGETGRTVKLETPVSIQIGR</sequence>
<dbReference type="NCBIfam" id="TIGR03517">
    <property type="entry name" value="GldM_gliding"/>
    <property type="match status" value="1"/>
</dbReference>
<dbReference type="Pfam" id="PF21601">
    <property type="entry name" value="GldM_2nd"/>
    <property type="match status" value="1"/>
</dbReference>
<evidence type="ECO:0000256" key="1">
    <source>
        <dbReference type="SAM" id="Phobius"/>
    </source>
</evidence>
<dbReference type="Proteomes" id="UP001597118">
    <property type="component" value="Unassembled WGS sequence"/>
</dbReference>
<dbReference type="Pfam" id="PF12081">
    <property type="entry name" value="GldM_1st"/>
    <property type="match status" value="1"/>
</dbReference>
<feature type="domain" description="Gliding motility-associated protein GldM first immunoglobulin-like" evidence="4">
    <location>
        <begin position="223"/>
        <end position="319"/>
    </location>
</feature>
<keyword evidence="1" id="KW-0472">Membrane</keyword>
<keyword evidence="1" id="KW-0812">Transmembrane</keyword>
<dbReference type="InterPro" id="IPR048405">
    <property type="entry name" value="GldM_Ig-like-1"/>
</dbReference>
<feature type="transmembrane region" description="Helical" evidence="1">
    <location>
        <begin position="12"/>
        <end position="36"/>
    </location>
</feature>
<dbReference type="RefSeq" id="WP_379661877.1">
    <property type="nucleotide sequence ID" value="NZ_JBHUDG010000005.1"/>
</dbReference>
<dbReference type="InterPro" id="IPR022720">
    <property type="entry name" value="Motility-assoc_prot_GldM_N"/>
</dbReference>
<feature type="domain" description="Gliding motility-associated protein GldM C-terminal" evidence="2">
    <location>
        <begin position="406"/>
        <end position="512"/>
    </location>
</feature>
<gene>
    <name evidence="6" type="primary">gldM</name>
    <name evidence="6" type="ORF">ACFSAH_06365</name>
</gene>
<organism evidence="6 7">
    <name type="scientific">Pseudopedobacter beijingensis</name>
    <dbReference type="NCBI Taxonomy" id="1207056"/>
    <lineage>
        <taxon>Bacteria</taxon>
        <taxon>Pseudomonadati</taxon>
        <taxon>Bacteroidota</taxon>
        <taxon>Sphingobacteriia</taxon>
        <taxon>Sphingobacteriales</taxon>
        <taxon>Sphingobacteriaceae</taxon>
        <taxon>Pseudopedobacter</taxon>
    </lineage>
</organism>
<evidence type="ECO:0000259" key="5">
    <source>
        <dbReference type="Pfam" id="PF21602"/>
    </source>
</evidence>
<keyword evidence="1" id="KW-1133">Transmembrane helix</keyword>
<evidence type="ECO:0000313" key="7">
    <source>
        <dbReference type="Proteomes" id="UP001597118"/>
    </source>
</evidence>
<proteinExistence type="predicted"/>
<feature type="domain" description="Gliding motility-associated protein GldM second immunoglobulin-like" evidence="5">
    <location>
        <begin position="322"/>
        <end position="403"/>
    </location>
</feature>
<dbReference type="InterPro" id="IPR022719">
    <property type="entry name" value="Motility-assoc_prot_GldM_C"/>
</dbReference>
<evidence type="ECO:0000259" key="4">
    <source>
        <dbReference type="Pfam" id="PF21601"/>
    </source>
</evidence>
<evidence type="ECO:0000313" key="6">
    <source>
        <dbReference type="EMBL" id="MFD1629496.1"/>
    </source>
</evidence>
<dbReference type="Pfam" id="PF12080">
    <property type="entry name" value="GldM_4th"/>
    <property type="match status" value="1"/>
</dbReference>
<comment type="caution">
    <text evidence="6">The sequence shown here is derived from an EMBL/GenBank/DDBJ whole genome shotgun (WGS) entry which is preliminary data.</text>
</comment>
<accession>A0ABW4ID14</accession>
<feature type="domain" description="Gliding motility-associated protein GldM N-terminal" evidence="3">
    <location>
        <begin position="32"/>
        <end position="219"/>
    </location>
</feature>
<dbReference type="Pfam" id="PF21602">
    <property type="entry name" value="GldM_3rd"/>
    <property type="match status" value="1"/>
</dbReference>
<dbReference type="InterPro" id="IPR048406">
    <property type="entry name" value="GldM_Ig-like-2"/>
</dbReference>